<comment type="caution">
    <text evidence="1">The sequence shown here is derived from an EMBL/GenBank/DDBJ whole genome shotgun (WGS) entry which is preliminary data.</text>
</comment>
<protein>
    <submittedName>
        <fullName evidence="1">Uncharacterized protein</fullName>
    </submittedName>
</protein>
<name>A0ABR6APL7_9HYPH</name>
<gene>
    <name evidence="1" type="ORF">FHW20_002204</name>
</gene>
<organism evidence="1 2">
    <name type="scientific">Brucella intermedia</name>
    <dbReference type="NCBI Taxonomy" id="94625"/>
    <lineage>
        <taxon>Bacteria</taxon>
        <taxon>Pseudomonadati</taxon>
        <taxon>Pseudomonadota</taxon>
        <taxon>Alphaproteobacteria</taxon>
        <taxon>Hyphomicrobiales</taxon>
        <taxon>Brucellaceae</taxon>
        <taxon>Brucella/Ochrobactrum group</taxon>
        <taxon>Brucella</taxon>
    </lineage>
</organism>
<dbReference type="Proteomes" id="UP000578622">
    <property type="component" value="Unassembled WGS sequence"/>
</dbReference>
<evidence type="ECO:0000313" key="2">
    <source>
        <dbReference type="Proteomes" id="UP000578622"/>
    </source>
</evidence>
<dbReference type="EMBL" id="JACGXG010000002">
    <property type="protein sequence ID" value="MBA8851269.1"/>
    <property type="molecule type" value="Genomic_DNA"/>
</dbReference>
<sequence length="33" mass="3574">MMALSTISVAALLIHLGFGSDTMSKRAVVRKIR</sequence>
<proteinExistence type="predicted"/>
<reference evidence="1 2" key="1">
    <citation type="submission" date="2020-07" db="EMBL/GenBank/DDBJ databases">
        <title>Genomic Encyclopedia of Type Strains, Phase IV (KMG-V): Genome sequencing to study the core and pangenomes of soil and plant-associated prokaryotes.</title>
        <authorList>
            <person name="Whitman W."/>
        </authorList>
    </citation>
    <scope>NUCLEOTIDE SEQUENCE [LARGE SCALE GENOMIC DNA]</scope>
    <source>
        <strain evidence="1 2">RH4WT92</strain>
    </source>
</reference>
<keyword evidence="2" id="KW-1185">Reference proteome</keyword>
<evidence type="ECO:0000313" key="1">
    <source>
        <dbReference type="EMBL" id="MBA8851269.1"/>
    </source>
</evidence>
<accession>A0ABR6APL7</accession>